<evidence type="ECO:0000313" key="2">
    <source>
        <dbReference type="Proteomes" id="UP000664109"/>
    </source>
</evidence>
<keyword evidence="2" id="KW-1185">Reference proteome</keyword>
<gene>
    <name evidence="1" type="ORF">JE024_17890</name>
</gene>
<evidence type="ECO:0000313" key="1">
    <source>
        <dbReference type="EMBL" id="MBM9620581.1"/>
    </source>
</evidence>
<proteinExistence type="predicted"/>
<dbReference type="Pfam" id="PF19820">
    <property type="entry name" value="DUF6303"/>
    <property type="match status" value="1"/>
</dbReference>
<name>A0ABS2USN8_9ACTN</name>
<dbReference type="Proteomes" id="UP000664109">
    <property type="component" value="Unassembled WGS sequence"/>
</dbReference>
<protein>
    <submittedName>
        <fullName evidence="1">Uncharacterized protein</fullName>
    </submittedName>
</protein>
<accession>A0ABS2USN8</accession>
<comment type="caution">
    <text evidence="1">The sequence shown here is derived from an EMBL/GenBank/DDBJ whole genome shotgun (WGS) entry which is preliminary data.</text>
</comment>
<dbReference type="EMBL" id="JAFEJA010000001">
    <property type="protein sequence ID" value="MBM9620581.1"/>
    <property type="molecule type" value="Genomic_DNA"/>
</dbReference>
<dbReference type="InterPro" id="IPR046270">
    <property type="entry name" value="DUF6303"/>
</dbReference>
<organism evidence="1 2">
    <name type="scientific">Streptomyces zhihengii</name>
    <dbReference type="NCBI Taxonomy" id="1818004"/>
    <lineage>
        <taxon>Bacteria</taxon>
        <taxon>Bacillati</taxon>
        <taxon>Actinomycetota</taxon>
        <taxon>Actinomycetes</taxon>
        <taxon>Kitasatosporales</taxon>
        <taxon>Streptomycetaceae</taxon>
        <taxon>Streptomyces</taxon>
    </lineage>
</organism>
<sequence length="84" mass="9227">MASHRETGQWRLYVVIFGASEWPTYDFDGPGVPTVQERSRALAALGYVFTDGPGWEWTEDVTPDDDPAAPVVLIAFTSVREGAP</sequence>
<reference evidence="1 2" key="1">
    <citation type="journal article" date="2016" name="Arch. Microbiol.">
        <title>Streptomyces zhihengii sp. nov., isolated from rhizospheric soil of Psammosilene tunicoides.</title>
        <authorList>
            <person name="Huang M.J."/>
            <person name="Fei J.J."/>
            <person name="Salam N."/>
            <person name="Kim C.J."/>
            <person name="Hozzein W.N."/>
            <person name="Xiao M."/>
            <person name="Huang H.Q."/>
            <person name="Li W.J."/>
        </authorList>
    </citation>
    <scope>NUCLEOTIDE SEQUENCE [LARGE SCALE GENOMIC DNA]</scope>
    <source>
        <strain evidence="1 2">YIM T102</strain>
    </source>
</reference>